<dbReference type="InterPro" id="IPR036390">
    <property type="entry name" value="WH_DNA-bd_sf"/>
</dbReference>
<feature type="compositionally biased region" description="Polar residues" evidence="1">
    <location>
        <begin position="98"/>
        <end position="111"/>
    </location>
</feature>
<evidence type="ECO:0000313" key="3">
    <source>
        <dbReference type="Proteomes" id="UP000094501"/>
    </source>
</evidence>
<accession>A0A1E3VWZ6</accession>
<dbReference type="STRING" id="1774968.AUC68_11235"/>
<dbReference type="EMBL" id="LPWG01000014">
    <property type="protein sequence ID" value="ODR98065.1"/>
    <property type="molecule type" value="Genomic_DNA"/>
</dbReference>
<dbReference type="SUPFAM" id="SSF46785">
    <property type="entry name" value="Winged helix' DNA-binding domain"/>
    <property type="match status" value="1"/>
</dbReference>
<sequence>MIYRNVKRSEAYHGLSAVARSALIEVLDRYTGINNGMIGLGVRELAYELGCTKDTASRAMRELDDAGLVVPMKVGVWRGRRATEWRLTFHRCDVSGDLPNQNFPQRESMSQSDEKDANAKS</sequence>
<dbReference type="RefSeq" id="WP_069438389.1">
    <property type="nucleotide sequence ID" value="NZ_LPWG01000014.1"/>
</dbReference>
<proteinExistence type="predicted"/>
<evidence type="ECO:0000256" key="1">
    <source>
        <dbReference type="SAM" id="MobiDB-lite"/>
    </source>
</evidence>
<gene>
    <name evidence="2" type="ORF">AUC68_11235</name>
</gene>
<dbReference type="InterPro" id="IPR036388">
    <property type="entry name" value="WH-like_DNA-bd_sf"/>
</dbReference>
<dbReference type="OrthoDB" id="6058756at2"/>
<protein>
    <recommendedName>
        <fullName evidence="4">HTH marR-type domain-containing protein</fullName>
    </recommendedName>
</protein>
<feature type="region of interest" description="Disordered" evidence="1">
    <location>
        <begin position="94"/>
        <end position="121"/>
    </location>
</feature>
<reference evidence="2 3" key="1">
    <citation type="journal article" date="2016" name="Environ. Microbiol.">
        <title>New Methyloceanibacter diversity from North Sea sediments includes methanotroph containing solely the soluble methane monooxygenase.</title>
        <authorList>
            <person name="Vekeman B."/>
            <person name="Kerckhof F.M."/>
            <person name="Cremers G."/>
            <person name="de Vos P."/>
            <person name="Vandamme P."/>
            <person name="Boon N."/>
            <person name="Op den Camp H.J."/>
            <person name="Heylen K."/>
        </authorList>
    </citation>
    <scope>NUCLEOTIDE SEQUENCE [LARGE SCALE GENOMIC DNA]</scope>
    <source>
        <strain evidence="2 3">R-67174</strain>
    </source>
</reference>
<evidence type="ECO:0008006" key="4">
    <source>
        <dbReference type="Google" id="ProtNLM"/>
    </source>
</evidence>
<organism evidence="2 3">
    <name type="scientific">Methyloceanibacter methanicus</name>
    <dbReference type="NCBI Taxonomy" id="1774968"/>
    <lineage>
        <taxon>Bacteria</taxon>
        <taxon>Pseudomonadati</taxon>
        <taxon>Pseudomonadota</taxon>
        <taxon>Alphaproteobacteria</taxon>
        <taxon>Hyphomicrobiales</taxon>
        <taxon>Hyphomicrobiaceae</taxon>
        <taxon>Methyloceanibacter</taxon>
    </lineage>
</organism>
<comment type="caution">
    <text evidence="2">The sequence shown here is derived from an EMBL/GenBank/DDBJ whole genome shotgun (WGS) entry which is preliminary data.</text>
</comment>
<name>A0A1E3VWZ6_9HYPH</name>
<keyword evidence="3" id="KW-1185">Reference proteome</keyword>
<evidence type="ECO:0000313" key="2">
    <source>
        <dbReference type="EMBL" id="ODR98065.1"/>
    </source>
</evidence>
<dbReference type="Gene3D" id="1.10.10.10">
    <property type="entry name" value="Winged helix-like DNA-binding domain superfamily/Winged helix DNA-binding domain"/>
    <property type="match status" value="1"/>
</dbReference>
<dbReference type="AlphaFoldDB" id="A0A1E3VWZ6"/>
<dbReference type="Proteomes" id="UP000094501">
    <property type="component" value="Unassembled WGS sequence"/>
</dbReference>
<feature type="compositionally biased region" description="Basic and acidic residues" evidence="1">
    <location>
        <begin position="112"/>
        <end position="121"/>
    </location>
</feature>